<evidence type="ECO:0000256" key="6">
    <source>
        <dbReference type="ARBA" id="ARBA00023026"/>
    </source>
</evidence>
<feature type="domain" description="Response regulatory" evidence="14">
    <location>
        <begin position="4"/>
        <end position="115"/>
    </location>
</feature>
<feature type="modified residue" description="4-aspartylphosphate" evidence="12">
    <location>
        <position position="53"/>
    </location>
</feature>
<dbReference type="EMBL" id="AP023366">
    <property type="protein sequence ID" value="BCJ88292.1"/>
    <property type="molecule type" value="Genomic_DNA"/>
</dbReference>
<keyword evidence="4" id="KW-0902">Two-component regulatory system</keyword>
<dbReference type="Proteomes" id="UP000593802">
    <property type="component" value="Chromosome"/>
</dbReference>
<dbReference type="PROSITE" id="PS50110">
    <property type="entry name" value="RESPONSE_REGULATORY"/>
    <property type="match status" value="1"/>
</dbReference>
<dbReference type="KEGG" id="eff:skT53_32770"/>
<keyword evidence="3 12" id="KW-0597">Phosphoprotein</keyword>
<feature type="DNA-binding region" description="OmpR/PhoB-type" evidence="13">
    <location>
        <begin position="123"/>
        <end position="222"/>
    </location>
</feature>
<evidence type="ECO:0000256" key="12">
    <source>
        <dbReference type="PROSITE-ProRule" id="PRU00169"/>
    </source>
</evidence>
<comment type="subcellular location">
    <subcellularLocation>
        <location evidence="1">Cytoplasm</location>
    </subcellularLocation>
</comment>
<dbReference type="SMART" id="SM00862">
    <property type="entry name" value="Trans_reg_C"/>
    <property type="match status" value="1"/>
</dbReference>
<dbReference type="InterPro" id="IPR001867">
    <property type="entry name" value="OmpR/PhoB-type_DNA-bd"/>
</dbReference>
<dbReference type="CDD" id="cd00383">
    <property type="entry name" value="trans_reg_C"/>
    <property type="match status" value="1"/>
</dbReference>
<dbReference type="PANTHER" id="PTHR48111">
    <property type="entry name" value="REGULATOR OF RPOS"/>
    <property type="match status" value="1"/>
</dbReference>
<dbReference type="Pfam" id="PF00072">
    <property type="entry name" value="Response_reg"/>
    <property type="match status" value="1"/>
</dbReference>
<evidence type="ECO:0000256" key="8">
    <source>
        <dbReference type="ARBA" id="ARBA00023159"/>
    </source>
</evidence>
<keyword evidence="7 13" id="KW-0238">DNA-binding</keyword>
<dbReference type="InterPro" id="IPR036388">
    <property type="entry name" value="WH-like_DNA-bd_sf"/>
</dbReference>
<evidence type="ECO:0000256" key="11">
    <source>
        <dbReference type="ARBA" id="ARBA00039976"/>
    </source>
</evidence>
<evidence type="ECO:0000256" key="9">
    <source>
        <dbReference type="ARBA" id="ARBA00023163"/>
    </source>
</evidence>
<evidence type="ECO:0000256" key="1">
    <source>
        <dbReference type="ARBA" id="ARBA00004496"/>
    </source>
</evidence>
<keyword evidence="5" id="KW-0805">Transcription regulation</keyword>
<evidence type="ECO:0000256" key="13">
    <source>
        <dbReference type="PROSITE-ProRule" id="PRU01091"/>
    </source>
</evidence>
<evidence type="ECO:0000313" key="16">
    <source>
        <dbReference type="EMBL" id="BCJ88292.1"/>
    </source>
</evidence>
<evidence type="ECO:0000256" key="2">
    <source>
        <dbReference type="ARBA" id="ARBA00022490"/>
    </source>
</evidence>
<dbReference type="FunFam" id="1.10.10.10:FF:000018">
    <property type="entry name" value="DNA-binding response regulator ResD"/>
    <property type="match status" value="1"/>
</dbReference>
<proteinExistence type="predicted"/>
<accession>A0A7I8DG46</accession>
<gene>
    <name evidence="16" type="ORF">skT53_32770</name>
</gene>
<dbReference type="PROSITE" id="PS51755">
    <property type="entry name" value="OMPR_PHOB"/>
    <property type="match status" value="1"/>
</dbReference>
<dbReference type="Gene3D" id="3.40.50.2300">
    <property type="match status" value="1"/>
</dbReference>
<dbReference type="Pfam" id="PF00486">
    <property type="entry name" value="Trans_reg_C"/>
    <property type="match status" value="1"/>
</dbReference>
<dbReference type="GO" id="GO:0032993">
    <property type="term" value="C:protein-DNA complex"/>
    <property type="evidence" value="ECO:0007669"/>
    <property type="project" value="TreeGrafter"/>
</dbReference>
<reference evidence="16 17" key="1">
    <citation type="submission" date="2020-08" db="EMBL/GenBank/DDBJ databases">
        <title>Complete Genome Sequence of Effusibacillus dendaii Strain skT53, Isolated from Farmland soil.</title>
        <authorList>
            <person name="Konishi T."/>
            <person name="Kawasaki H."/>
        </authorList>
    </citation>
    <scope>NUCLEOTIDE SEQUENCE [LARGE SCALE GENOMIC DNA]</scope>
    <source>
        <strain evidence="17">skT53</strain>
    </source>
</reference>
<dbReference type="InterPro" id="IPR011006">
    <property type="entry name" value="CheY-like_superfamily"/>
</dbReference>
<keyword evidence="17" id="KW-1185">Reference proteome</keyword>
<dbReference type="SMART" id="SM00448">
    <property type="entry name" value="REC"/>
    <property type="match status" value="1"/>
</dbReference>
<feature type="domain" description="OmpR/PhoB-type" evidence="15">
    <location>
        <begin position="123"/>
        <end position="222"/>
    </location>
</feature>
<sequence>MTIKALLVEDEENFRQMLQVYLQANGISVIEAENGSQAKEILAQGNFDVIILDIMMPVMDGFAFLEQYTGTIPILVISAKSQTEDKLRGFQFGIDDYLTKPFDLRELVARIQVLVRRSNGNMEMERPMGTFLLDRDTWKLIVQGKEMILTPKEFEILDILFHRPERVFTRDELLIQVWGNEHDGDERVVDTHVKNIREKFRKAHITFSPIETVWGVGYRFGGSEK</sequence>
<dbReference type="RefSeq" id="WP_200758923.1">
    <property type="nucleotide sequence ID" value="NZ_AP023366.1"/>
</dbReference>
<organism evidence="16 17">
    <name type="scientific">Effusibacillus dendaii</name>
    <dbReference type="NCBI Taxonomy" id="2743772"/>
    <lineage>
        <taxon>Bacteria</taxon>
        <taxon>Bacillati</taxon>
        <taxon>Bacillota</taxon>
        <taxon>Bacilli</taxon>
        <taxon>Bacillales</taxon>
        <taxon>Alicyclobacillaceae</taxon>
        <taxon>Effusibacillus</taxon>
    </lineage>
</organism>
<dbReference type="GO" id="GO:0006355">
    <property type="term" value="P:regulation of DNA-templated transcription"/>
    <property type="evidence" value="ECO:0007669"/>
    <property type="project" value="InterPro"/>
</dbReference>
<dbReference type="AlphaFoldDB" id="A0A7I8DG46"/>
<evidence type="ECO:0000256" key="5">
    <source>
        <dbReference type="ARBA" id="ARBA00023015"/>
    </source>
</evidence>
<evidence type="ECO:0000256" key="3">
    <source>
        <dbReference type="ARBA" id="ARBA00022553"/>
    </source>
</evidence>
<keyword evidence="2" id="KW-0963">Cytoplasm</keyword>
<comment type="function">
    <text evidence="10">Member of the two-component regulatory system HssS/HssR involved in intracellular heme homeostasis and tempering of staphylococcal virulence. Phosphorylated HssR binds to a direct repeat sequence within hrtAB promoter and activates the expression of hrtAB, an efflux pump, in response to extracellular heme, hemin, hemoglobin or blood.</text>
</comment>
<evidence type="ECO:0000259" key="15">
    <source>
        <dbReference type="PROSITE" id="PS51755"/>
    </source>
</evidence>
<dbReference type="Gene3D" id="1.10.10.10">
    <property type="entry name" value="Winged helix-like DNA-binding domain superfamily/Winged helix DNA-binding domain"/>
    <property type="match status" value="1"/>
</dbReference>
<evidence type="ECO:0000256" key="10">
    <source>
        <dbReference type="ARBA" id="ARBA00037471"/>
    </source>
</evidence>
<name>A0A7I8DG46_9BACL</name>
<keyword evidence="9" id="KW-0804">Transcription</keyword>
<dbReference type="PANTHER" id="PTHR48111:SF49">
    <property type="entry name" value="HEME RESPONSE REGULATOR HSSR"/>
    <property type="match status" value="1"/>
</dbReference>
<protein>
    <recommendedName>
        <fullName evidence="11">Heme response regulator HssR</fullName>
    </recommendedName>
</protein>
<keyword evidence="8" id="KW-0010">Activator</keyword>
<dbReference type="GO" id="GO:0005829">
    <property type="term" value="C:cytosol"/>
    <property type="evidence" value="ECO:0007669"/>
    <property type="project" value="TreeGrafter"/>
</dbReference>
<evidence type="ECO:0000256" key="4">
    <source>
        <dbReference type="ARBA" id="ARBA00023012"/>
    </source>
</evidence>
<dbReference type="InterPro" id="IPR039420">
    <property type="entry name" value="WalR-like"/>
</dbReference>
<evidence type="ECO:0000259" key="14">
    <source>
        <dbReference type="PROSITE" id="PS50110"/>
    </source>
</evidence>
<dbReference type="Gene3D" id="6.10.250.690">
    <property type="match status" value="1"/>
</dbReference>
<evidence type="ECO:0000256" key="7">
    <source>
        <dbReference type="ARBA" id="ARBA00023125"/>
    </source>
</evidence>
<dbReference type="GO" id="GO:0000976">
    <property type="term" value="F:transcription cis-regulatory region binding"/>
    <property type="evidence" value="ECO:0007669"/>
    <property type="project" value="TreeGrafter"/>
</dbReference>
<dbReference type="SUPFAM" id="SSF52172">
    <property type="entry name" value="CheY-like"/>
    <property type="match status" value="1"/>
</dbReference>
<evidence type="ECO:0000313" key="17">
    <source>
        <dbReference type="Proteomes" id="UP000593802"/>
    </source>
</evidence>
<dbReference type="InterPro" id="IPR001789">
    <property type="entry name" value="Sig_transdc_resp-reg_receiver"/>
</dbReference>
<dbReference type="GO" id="GO:0000156">
    <property type="term" value="F:phosphorelay response regulator activity"/>
    <property type="evidence" value="ECO:0007669"/>
    <property type="project" value="TreeGrafter"/>
</dbReference>
<keyword evidence="6" id="KW-0843">Virulence</keyword>